<accession>M2XLV2</accession>
<dbReference type="OrthoDB" id="3646957at2759"/>
<dbReference type="EMBL" id="KB446540">
    <property type="protein sequence ID" value="EME43402.1"/>
    <property type="molecule type" value="Genomic_DNA"/>
</dbReference>
<evidence type="ECO:0000313" key="2">
    <source>
        <dbReference type="EMBL" id="EME43402.1"/>
    </source>
</evidence>
<proteinExistence type="predicted"/>
<dbReference type="Proteomes" id="UP000016933">
    <property type="component" value="Unassembled WGS sequence"/>
</dbReference>
<organism evidence="2 3">
    <name type="scientific">Dothistroma septosporum (strain NZE10 / CBS 128990)</name>
    <name type="common">Red band needle blight fungus</name>
    <name type="synonym">Mycosphaerella pini</name>
    <dbReference type="NCBI Taxonomy" id="675120"/>
    <lineage>
        <taxon>Eukaryota</taxon>
        <taxon>Fungi</taxon>
        <taxon>Dikarya</taxon>
        <taxon>Ascomycota</taxon>
        <taxon>Pezizomycotina</taxon>
        <taxon>Dothideomycetes</taxon>
        <taxon>Dothideomycetidae</taxon>
        <taxon>Mycosphaerellales</taxon>
        <taxon>Mycosphaerellaceae</taxon>
        <taxon>Dothistroma</taxon>
    </lineage>
</organism>
<dbReference type="HOGENOM" id="CLU_1845053_0_0_1"/>
<reference evidence="3" key="1">
    <citation type="journal article" date="2012" name="PLoS Genet.">
        <title>The genomes of the fungal plant pathogens Cladosporium fulvum and Dothistroma septosporum reveal adaptation to different hosts and lifestyles but also signatures of common ancestry.</title>
        <authorList>
            <person name="de Wit P.J.G.M."/>
            <person name="van der Burgt A."/>
            <person name="Oekmen B."/>
            <person name="Stergiopoulos I."/>
            <person name="Abd-Elsalam K.A."/>
            <person name="Aerts A.L."/>
            <person name="Bahkali A.H."/>
            <person name="Beenen H.G."/>
            <person name="Chettri P."/>
            <person name="Cox M.P."/>
            <person name="Datema E."/>
            <person name="de Vries R.P."/>
            <person name="Dhillon B."/>
            <person name="Ganley A.R."/>
            <person name="Griffiths S.A."/>
            <person name="Guo Y."/>
            <person name="Hamelin R.C."/>
            <person name="Henrissat B."/>
            <person name="Kabir M.S."/>
            <person name="Jashni M.K."/>
            <person name="Kema G."/>
            <person name="Klaubauf S."/>
            <person name="Lapidus A."/>
            <person name="Levasseur A."/>
            <person name="Lindquist E."/>
            <person name="Mehrabi R."/>
            <person name="Ohm R.A."/>
            <person name="Owen T.J."/>
            <person name="Salamov A."/>
            <person name="Schwelm A."/>
            <person name="Schijlen E."/>
            <person name="Sun H."/>
            <person name="van den Burg H.A."/>
            <person name="van Ham R.C.H.J."/>
            <person name="Zhang S."/>
            <person name="Goodwin S.B."/>
            <person name="Grigoriev I.V."/>
            <person name="Collemare J."/>
            <person name="Bradshaw R.E."/>
        </authorList>
    </citation>
    <scope>NUCLEOTIDE SEQUENCE [LARGE SCALE GENOMIC DNA]</scope>
    <source>
        <strain evidence="3">NZE10 / CBS 128990</strain>
    </source>
</reference>
<name>M2XLV2_DOTSN</name>
<gene>
    <name evidence="2" type="ORF">DOTSEDRAFT_72715</name>
</gene>
<protein>
    <submittedName>
        <fullName evidence="2">Uncharacterized protein</fullName>
    </submittedName>
</protein>
<dbReference type="AlphaFoldDB" id="M2XLV2"/>
<feature type="region of interest" description="Disordered" evidence="1">
    <location>
        <begin position="15"/>
        <end position="45"/>
    </location>
</feature>
<keyword evidence="3" id="KW-1185">Reference proteome</keyword>
<evidence type="ECO:0000313" key="3">
    <source>
        <dbReference type="Proteomes" id="UP000016933"/>
    </source>
</evidence>
<evidence type="ECO:0000256" key="1">
    <source>
        <dbReference type="SAM" id="MobiDB-lite"/>
    </source>
</evidence>
<reference evidence="2 3" key="2">
    <citation type="journal article" date="2012" name="PLoS Pathog.">
        <title>Diverse lifestyles and strategies of plant pathogenesis encoded in the genomes of eighteen Dothideomycetes fungi.</title>
        <authorList>
            <person name="Ohm R.A."/>
            <person name="Feau N."/>
            <person name="Henrissat B."/>
            <person name="Schoch C.L."/>
            <person name="Horwitz B.A."/>
            <person name="Barry K.W."/>
            <person name="Condon B.J."/>
            <person name="Copeland A.C."/>
            <person name="Dhillon B."/>
            <person name="Glaser F."/>
            <person name="Hesse C.N."/>
            <person name="Kosti I."/>
            <person name="LaButti K."/>
            <person name="Lindquist E.A."/>
            <person name="Lucas S."/>
            <person name="Salamov A.A."/>
            <person name="Bradshaw R.E."/>
            <person name="Ciuffetti L."/>
            <person name="Hamelin R.C."/>
            <person name="Kema G.H.J."/>
            <person name="Lawrence C."/>
            <person name="Scott J.A."/>
            <person name="Spatafora J.W."/>
            <person name="Turgeon B.G."/>
            <person name="de Wit P.J.G.M."/>
            <person name="Zhong S."/>
            <person name="Goodwin S.B."/>
            <person name="Grigoriev I.V."/>
        </authorList>
    </citation>
    <scope>NUCLEOTIDE SEQUENCE [LARGE SCALE GENOMIC DNA]</scope>
    <source>
        <strain evidence="3">NZE10 / CBS 128990</strain>
    </source>
</reference>
<sequence>MGETAYLAISNATSYNGSSHRVPDETNEQDVEGRGSSIANPAGEVSRSERSSMVCIHSSIRHCPRLHHSTVSVVIIILREQLQHPSSLVKHATSFLNTLWKCLSNAVGATNDVGEVADNAGQLGLVFDVRLREYLAGPA</sequence>